<keyword evidence="5" id="KW-0808">Transferase</keyword>
<keyword evidence="6" id="KW-0547">Nucleotide-binding</keyword>
<keyword evidence="8" id="KW-0067">ATP-binding</keyword>
<evidence type="ECO:0000313" key="11">
    <source>
        <dbReference type="EMBL" id="SUZ87119.1"/>
    </source>
</evidence>
<dbReference type="PRINTS" id="PR01100">
    <property type="entry name" value="SHIKIMTKNASE"/>
</dbReference>
<sequence>MNNLYLVGFMAAGKTTLARALGKHLGWTTEDIDNLIEEQEGSRIADIFDRRGEAYFRSVERGVLHKLLPKQGIVVATGGGTFVDPDNRAQINRSGTSIWLDVPLDVIIQRLPPNRHRPLAVDRKEIAQLYKTRCAAYSQAHLRLDASQASLGELVKQTVKWLEP</sequence>
<evidence type="ECO:0000256" key="3">
    <source>
        <dbReference type="ARBA" id="ARBA00012154"/>
    </source>
</evidence>
<accession>A0A381R8G4</accession>
<evidence type="ECO:0000256" key="2">
    <source>
        <dbReference type="ARBA" id="ARBA00006997"/>
    </source>
</evidence>
<gene>
    <name evidence="11" type="ORF">METZ01_LOCUS39973</name>
</gene>
<evidence type="ECO:0000256" key="10">
    <source>
        <dbReference type="ARBA" id="ARBA00048567"/>
    </source>
</evidence>
<dbReference type="InterPro" id="IPR031322">
    <property type="entry name" value="Shikimate/glucono_kinase"/>
</dbReference>
<comment type="similarity">
    <text evidence="2">Belongs to the shikimate kinase family.</text>
</comment>
<dbReference type="GO" id="GO:0008652">
    <property type="term" value="P:amino acid biosynthetic process"/>
    <property type="evidence" value="ECO:0007669"/>
    <property type="project" value="UniProtKB-KW"/>
</dbReference>
<reference evidence="11" key="1">
    <citation type="submission" date="2018-05" db="EMBL/GenBank/DDBJ databases">
        <authorList>
            <person name="Lanie J.A."/>
            <person name="Ng W.-L."/>
            <person name="Kazmierczak K.M."/>
            <person name="Andrzejewski T.M."/>
            <person name="Davidsen T.M."/>
            <person name="Wayne K.J."/>
            <person name="Tettelin H."/>
            <person name="Glass J.I."/>
            <person name="Rusch D."/>
            <person name="Podicherti R."/>
            <person name="Tsui H.-C.T."/>
            <person name="Winkler M.E."/>
        </authorList>
    </citation>
    <scope>NUCLEOTIDE SEQUENCE</scope>
</reference>
<evidence type="ECO:0000256" key="7">
    <source>
        <dbReference type="ARBA" id="ARBA00022777"/>
    </source>
</evidence>
<dbReference type="PANTHER" id="PTHR21087">
    <property type="entry name" value="SHIKIMATE KINASE"/>
    <property type="match status" value="1"/>
</dbReference>
<name>A0A381R8G4_9ZZZZ</name>
<proteinExistence type="inferred from homology"/>
<dbReference type="GO" id="GO:0009423">
    <property type="term" value="P:chorismate biosynthetic process"/>
    <property type="evidence" value="ECO:0007669"/>
    <property type="project" value="UniProtKB-UniPathway"/>
</dbReference>
<dbReference type="PROSITE" id="PS01128">
    <property type="entry name" value="SHIKIMATE_KINASE"/>
    <property type="match status" value="1"/>
</dbReference>
<keyword evidence="9" id="KW-0057">Aromatic amino acid biosynthesis</keyword>
<dbReference type="PANTHER" id="PTHR21087:SF16">
    <property type="entry name" value="SHIKIMATE KINASE 1, CHLOROPLASTIC"/>
    <property type="match status" value="1"/>
</dbReference>
<dbReference type="EC" id="2.7.1.71" evidence="3"/>
<organism evidence="11">
    <name type="scientific">marine metagenome</name>
    <dbReference type="NCBI Taxonomy" id="408172"/>
    <lineage>
        <taxon>unclassified sequences</taxon>
        <taxon>metagenomes</taxon>
        <taxon>ecological metagenomes</taxon>
    </lineage>
</organism>
<dbReference type="SUPFAM" id="SSF52540">
    <property type="entry name" value="P-loop containing nucleoside triphosphate hydrolases"/>
    <property type="match status" value="1"/>
</dbReference>
<dbReference type="GO" id="GO:0004765">
    <property type="term" value="F:shikimate kinase activity"/>
    <property type="evidence" value="ECO:0007669"/>
    <property type="project" value="UniProtKB-EC"/>
</dbReference>
<protein>
    <recommendedName>
        <fullName evidence="3">shikimate kinase</fullName>
        <ecNumber evidence="3">2.7.1.71</ecNumber>
    </recommendedName>
</protein>
<dbReference type="Gene3D" id="3.40.50.300">
    <property type="entry name" value="P-loop containing nucleotide triphosphate hydrolases"/>
    <property type="match status" value="1"/>
</dbReference>
<dbReference type="CDD" id="cd00464">
    <property type="entry name" value="SK"/>
    <property type="match status" value="1"/>
</dbReference>
<dbReference type="GO" id="GO:0009073">
    <property type="term" value="P:aromatic amino acid family biosynthetic process"/>
    <property type="evidence" value="ECO:0007669"/>
    <property type="project" value="UniProtKB-KW"/>
</dbReference>
<dbReference type="UniPathway" id="UPA00053">
    <property type="reaction ID" value="UER00088"/>
</dbReference>
<dbReference type="GO" id="GO:0005829">
    <property type="term" value="C:cytosol"/>
    <property type="evidence" value="ECO:0007669"/>
    <property type="project" value="TreeGrafter"/>
</dbReference>
<keyword evidence="7" id="KW-0418">Kinase</keyword>
<evidence type="ECO:0000256" key="8">
    <source>
        <dbReference type="ARBA" id="ARBA00022840"/>
    </source>
</evidence>
<dbReference type="InterPro" id="IPR000623">
    <property type="entry name" value="Shikimate_kinase/TSH1"/>
</dbReference>
<dbReference type="InterPro" id="IPR027417">
    <property type="entry name" value="P-loop_NTPase"/>
</dbReference>
<dbReference type="AlphaFoldDB" id="A0A381R8G4"/>
<comment type="pathway">
    <text evidence="1">Metabolic intermediate biosynthesis; chorismate biosynthesis; chorismate from D-erythrose 4-phosphate and phosphoenolpyruvate: step 5/7.</text>
</comment>
<keyword evidence="4" id="KW-0028">Amino-acid biosynthesis</keyword>
<dbReference type="Pfam" id="PF01202">
    <property type="entry name" value="SKI"/>
    <property type="match status" value="1"/>
</dbReference>
<comment type="catalytic activity">
    <reaction evidence="10">
        <text>shikimate + ATP = 3-phosphoshikimate + ADP + H(+)</text>
        <dbReference type="Rhea" id="RHEA:13121"/>
        <dbReference type="ChEBI" id="CHEBI:15378"/>
        <dbReference type="ChEBI" id="CHEBI:30616"/>
        <dbReference type="ChEBI" id="CHEBI:36208"/>
        <dbReference type="ChEBI" id="CHEBI:145989"/>
        <dbReference type="ChEBI" id="CHEBI:456216"/>
        <dbReference type="EC" id="2.7.1.71"/>
    </reaction>
</comment>
<dbReference type="EMBL" id="UINC01001710">
    <property type="protein sequence ID" value="SUZ87119.1"/>
    <property type="molecule type" value="Genomic_DNA"/>
</dbReference>
<dbReference type="InterPro" id="IPR023000">
    <property type="entry name" value="Shikimate_kinase_CS"/>
</dbReference>
<dbReference type="GO" id="GO:0005524">
    <property type="term" value="F:ATP binding"/>
    <property type="evidence" value="ECO:0007669"/>
    <property type="project" value="UniProtKB-KW"/>
</dbReference>
<evidence type="ECO:0000256" key="5">
    <source>
        <dbReference type="ARBA" id="ARBA00022679"/>
    </source>
</evidence>
<evidence type="ECO:0000256" key="4">
    <source>
        <dbReference type="ARBA" id="ARBA00022605"/>
    </source>
</evidence>
<evidence type="ECO:0000256" key="9">
    <source>
        <dbReference type="ARBA" id="ARBA00023141"/>
    </source>
</evidence>
<dbReference type="HAMAP" id="MF_00109">
    <property type="entry name" value="Shikimate_kinase"/>
    <property type="match status" value="1"/>
</dbReference>
<evidence type="ECO:0000256" key="1">
    <source>
        <dbReference type="ARBA" id="ARBA00004842"/>
    </source>
</evidence>
<evidence type="ECO:0000256" key="6">
    <source>
        <dbReference type="ARBA" id="ARBA00022741"/>
    </source>
</evidence>